<evidence type="ECO:0000313" key="7">
    <source>
        <dbReference type="Proteomes" id="UP000011761"/>
    </source>
</evidence>
<dbReference type="Gene3D" id="3.50.50.60">
    <property type="entry name" value="FAD/NAD(P)-binding domain"/>
    <property type="match status" value="1"/>
</dbReference>
<dbReference type="Gene3D" id="3.30.560.10">
    <property type="entry name" value="Glucose Oxidase, domain 3"/>
    <property type="match status" value="1"/>
</dbReference>
<dbReference type="HOGENOM" id="CLU_002865_6_3_1"/>
<dbReference type="GO" id="GO:0050660">
    <property type="term" value="F:flavin adenine dinucleotide binding"/>
    <property type="evidence" value="ECO:0007669"/>
    <property type="project" value="InterPro"/>
</dbReference>
<dbReference type="PIRSF" id="PIRSF000137">
    <property type="entry name" value="Alcohol_oxidase"/>
    <property type="match status" value="1"/>
</dbReference>
<organism evidence="6 7">
    <name type="scientific">Baudoinia panamericana (strain UAMH 10762)</name>
    <name type="common">Angels' share fungus</name>
    <name type="synonym">Baudoinia compniacensis (strain UAMH 10762)</name>
    <dbReference type="NCBI Taxonomy" id="717646"/>
    <lineage>
        <taxon>Eukaryota</taxon>
        <taxon>Fungi</taxon>
        <taxon>Dikarya</taxon>
        <taxon>Ascomycota</taxon>
        <taxon>Pezizomycotina</taxon>
        <taxon>Dothideomycetes</taxon>
        <taxon>Dothideomycetidae</taxon>
        <taxon>Mycosphaerellales</taxon>
        <taxon>Teratosphaeriaceae</taxon>
        <taxon>Baudoinia</taxon>
    </lineage>
</organism>
<reference evidence="6 7" key="1">
    <citation type="journal article" date="2012" name="PLoS Pathog.">
        <title>Diverse lifestyles and strategies of plant pathogenesis encoded in the genomes of eighteen Dothideomycetes fungi.</title>
        <authorList>
            <person name="Ohm R.A."/>
            <person name="Feau N."/>
            <person name="Henrissat B."/>
            <person name="Schoch C.L."/>
            <person name="Horwitz B.A."/>
            <person name="Barry K.W."/>
            <person name="Condon B.J."/>
            <person name="Copeland A.C."/>
            <person name="Dhillon B."/>
            <person name="Glaser F."/>
            <person name="Hesse C.N."/>
            <person name="Kosti I."/>
            <person name="LaButti K."/>
            <person name="Lindquist E.A."/>
            <person name="Lucas S."/>
            <person name="Salamov A.A."/>
            <person name="Bradshaw R.E."/>
            <person name="Ciuffetti L."/>
            <person name="Hamelin R.C."/>
            <person name="Kema G.H.J."/>
            <person name="Lawrence C."/>
            <person name="Scott J.A."/>
            <person name="Spatafora J.W."/>
            <person name="Turgeon B.G."/>
            <person name="de Wit P.J.G.M."/>
            <person name="Zhong S."/>
            <person name="Goodwin S.B."/>
            <person name="Grigoriev I.V."/>
        </authorList>
    </citation>
    <scope>NUCLEOTIDE SEQUENCE [LARGE SCALE GENOMIC DNA]</scope>
    <source>
        <strain evidence="6 7">UAMH 10762</strain>
    </source>
</reference>
<name>M2N1R5_BAUPA</name>
<dbReference type="EMBL" id="KB445561">
    <property type="protein sequence ID" value="EMC92904.1"/>
    <property type="molecule type" value="Genomic_DNA"/>
</dbReference>
<feature type="domain" description="Glucose-methanol-choline oxidoreductase N-terminal" evidence="5">
    <location>
        <begin position="292"/>
        <end position="306"/>
    </location>
</feature>
<dbReference type="PANTHER" id="PTHR11552">
    <property type="entry name" value="GLUCOSE-METHANOL-CHOLINE GMC OXIDOREDUCTASE"/>
    <property type="match status" value="1"/>
</dbReference>
<feature type="chain" id="PRO_5004021807" description="Glucose-methanol-choline oxidoreductase N-terminal domain-containing protein" evidence="4">
    <location>
        <begin position="19"/>
        <end position="590"/>
    </location>
</feature>
<evidence type="ECO:0000259" key="5">
    <source>
        <dbReference type="PROSITE" id="PS00624"/>
    </source>
</evidence>
<evidence type="ECO:0000256" key="3">
    <source>
        <dbReference type="PIRSR" id="PIRSR000137-2"/>
    </source>
</evidence>
<dbReference type="KEGG" id="bcom:BAUCODRAFT_569073"/>
<keyword evidence="2" id="KW-0325">Glycoprotein</keyword>
<dbReference type="PANTHER" id="PTHR11552:SF138">
    <property type="entry name" value="DEHYDROGENASE PKFF-RELATED"/>
    <property type="match status" value="1"/>
</dbReference>
<dbReference type="STRING" id="717646.M2N1R5"/>
<dbReference type="OrthoDB" id="269227at2759"/>
<accession>M2N1R5</accession>
<dbReference type="SUPFAM" id="SSF51905">
    <property type="entry name" value="FAD/NAD(P)-binding domain"/>
    <property type="match status" value="1"/>
</dbReference>
<protein>
    <recommendedName>
        <fullName evidence="5">Glucose-methanol-choline oxidoreductase N-terminal domain-containing protein</fullName>
    </recommendedName>
</protein>
<dbReference type="InterPro" id="IPR007867">
    <property type="entry name" value="GMC_OxRtase_C"/>
</dbReference>
<proteinExistence type="inferred from homology"/>
<dbReference type="InterPro" id="IPR012132">
    <property type="entry name" value="GMC_OxRdtase"/>
</dbReference>
<evidence type="ECO:0000256" key="2">
    <source>
        <dbReference type="ARBA" id="ARBA00023180"/>
    </source>
</evidence>
<dbReference type="eggNOG" id="KOG1238">
    <property type="taxonomic scope" value="Eukaryota"/>
</dbReference>
<gene>
    <name evidence="6" type="ORF">BAUCODRAFT_569073</name>
</gene>
<dbReference type="Pfam" id="PF05199">
    <property type="entry name" value="GMC_oxred_C"/>
    <property type="match status" value="1"/>
</dbReference>
<keyword evidence="4" id="KW-0732">Signal</keyword>
<sequence>MVALRQLILSALASFSSAQHSPLGSAFGIPGNASYDYVVIGGGTAGLTIATRLAQGGHTVSVIEAGGFYEVENGNRSVVPGLLGLPSSPGADGRSIPYTRGKCLGGSSARNALGYLRPTIGTMQRWADVVGDPSFVWNNTIKYFKKSTGFTPPRPGEERPANSTATDYDLSAFSPNGPVQVSFPAFTFALGSWILAAADALGLPRLPQGLESGRLLGHTWVPVTIDAENRERSTSETAYLALGEKTQRLTVFTHTMAKQIIFHGTTATGVRAEAAGVPFVLSANKEVILSAGAFQSPQLLMVSGVGPADTLIQFDIHVIANRSGVGQNMWDNPLFAVSYAFDFQTSSAYQNNPTLFAEAVEQYNANRSGFLTNPGDDVVSFEKLLNVSSANFSAKAQRDLADFPADWPDVLLASTPVYAGPGLAPDTVNNYGSFVIGLEAPLSRGYVTINSSDASIPPIINPQWLTHPTDQEVAIAAVRRIRQYAATPQLQSVILGGKEVFPGLNVTSDEDILAAIRSGLGTYYHASVTCRMGMANDSMAVVDSKGRVIGVNALRVVDVSAMPFLPPGLPQAVVYMLAEKQAEDILTGSS</sequence>
<dbReference type="Proteomes" id="UP000011761">
    <property type="component" value="Unassembled WGS sequence"/>
</dbReference>
<dbReference type="AlphaFoldDB" id="M2N1R5"/>
<keyword evidence="7" id="KW-1185">Reference proteome</keyword>
<dbReference type="InterPro" id="IPR000172">
    <property type="entry name" value="GMC_OxRdtase_N"/>
</dbReference>
<keyword evidence="3" id="KW-0274">FAD</keyword>
<dbReference type="InterPro" id="IPR036188">
    <property type="entry name" value="FAD/NAD-bd_sf"/>
</dbReference>
<evidence type="ECO:0000313" key="6">
    <source>
        <dbReference type="EMBL" id="EMC92904.1"/>
    </source>
</evidence>
<dbReference type="GO" id="GO:0044550">
    <property type="term" value="P:secondary metabolite biosynthetic process"/>
    <property type="evidence" value="ECO:0007669"/>
    <property type="project" value="TreeGrafter"/>
</dbReference>
<dbReference type="RefSeq" id="XP_007680184.1">
    <property type="nucleotide sequence ID" value="XM_007681994.1"/>
</dbReference>
<dbReference type="PROSITE" id="PS00624">
    <property type="entry name" value="GMC_OXRED_2"/>
    <property type="match status" value="1"/>
</dbReference>
<dbReference type="SUPFAM" id="SSF54373">
    <property type="entry name" value="FAD-linked reductases, C-terminal domain"/>
    <property type="match status" value="1"/>
</dbReference>
<feature type="binding site" evidence="3">
    <location>
        <begin position="570"/>
        <end position="571"/>
    </location>
    <ligand>
        <name>FAD</name>
        <dbReference type="ChEBI" id="CHEBI:57692"/>
    </ligand>
</feature>
<feature type="binding site" evidence="3">
    <location>
        <position position="523"/>
    </location>
    <ligand>
        <name>substrate</name>
    </ligand>
</feature>
<dbReference type="Pfam" id="PF00732">
    <property type="entry name" value="GMC_oxred_N"/>
    <property type="match status" value="1"/>
</dbReference>
<dbReference type="OMA" id="YQNWHAS"/>
<dbReference type="GeneID" id="19115594"/>
<feature type="signal peptide" evidence="4">
    <location>
        <begin position="1"/>
        <end position="18"/>
    </location>
</feature>
<comment type="similarity">
    <text evidence="1">Belongs to the GMC oxidoreductase family.</text>
</comment>
<evidence type="ECO:0000256" key="4">
    <source>
        <dbReference type="SAM" id="SignalP"/>
    </source>
</evidence>
<keyword evidence="3" id="KW-0285">Flavoprotein</keyword>
<evidence type="ECO:0000256" key="1">
    <source>
        <dbReference type="ARBA" id="ARBA00010790"/>
    </source>
</evidence>
<dbReference type="GO" id="GO:0016614">
    <property type="term" value="F:oxidoreductase activity, acting on CH-OH group of donors"/>
    <property type="evidence" value="ECO:0007669"/>
    <property type="project" value="InterPro"/>
</dbReference>
<comment type="cofactor">
    <cofactor evidence="3">
        <name>FAD</name>
        <dbReference type="ChEBI" id="CHEBI:57692"/>
    </cofactor>
</comment>